<dbReference type="InterPro" id="IPR036928">
    <property type="entry name" value="AS_sf"/>
</dbReference>
<dbReference type="GO" id="GO:0012505">
    <property type="term" value="C:endomembrane system"/>
    <property type="evidence" value="ECO:0007669"/>
    <property type="project" value="TreeGrafter"/>
</dbReference>
<dbReference type="PANTHER" id="PTHR43372:SF4">
    <property type="entry name" value="FATTY-ACID AMIDE HYDROLASE 2"/>
    <property type="match status" value="1"/>
</dbReference>
<sequence>MTTLQHTSVLDMDAVQLKAELDSGQITSRQATEAYIAQCQATNPAVNFLVEERFTKALAEADQADKERNTMKMTGKLFGVPISMKESFDVAGMQTTGGLPYRKGQMQTTDAEIVRRLKAEGAILIGKTNTPALCFCQETDNALYGRTNNPYDLSRTVGGSSGGEGAAIALGAAAAGIGSDIGGSIRFPSHFTGVIGFKSGNSQVSSIGSYPAEEHPLQQRMLGIGPMTKSVRDAKLLYSIIADELPMENELNQYTVTFLPDMKLPLSKETEGFLQAIKGFLSTEFPIREDIPPHFQESAELWQEIMSIDGASGAAVEAFGTRPIRPVREFLLDKAGKQTDLHRYLSWALIGASLFKPSAERVAEIETIIEKGDAELDRYLDKRILVLPVYHTAALSHGIVYKELFSIRKTFLQYIPYVAYANVWGLPALTIPIGADRDGMPLGVQLVSKIGNEDALFALGARLEEEYKGYSRVIPSFI</sequence>
<dbReference type="InterPro" id="IPR020556">
    <property type="entry name" value="Amidase_CS"/>
</dbReference>
<keyword evidence="3" id="KW-1185">Reference proteome</keyword>
<evidence type="ECO:0000259" key="1">
    <source>
        <dbReference type="Pfam" id="PF01425"/>
    </source>
</evidence>
<organism evidence="2 3">
    <name type="scientific">Sporosarcina newyorkensis</name>
    <dbReference type="NCBI Taxonomy" id="759851"/>
    <lineage>
        <taxon>Bacteria</taxon>
        <taxon>Bacillati</taxon>
        <taxon>Bacillota</taxon>
        <taxon>Bacilli</taxon>
        <taxon>Bacillales</taxon>
        <taxon>Caryophanaceae</taxon>
        <taxon>Sporosarcina</taxon>
    </lineage>
</organism>
<reference evidence="3" key="1">
    <citation type="submission" date="2017-02" db="EMBL/GenBank/DDBJ databases">
        <authorList>
            <person name="Varghese N."/>
            <person name="Submissions S."/>
        </authorList>
    </citation>
    <scope>NUCLEOTIDE SEQUENCE [LARGE SCALE GENOMIC DNA]</scope>
    <source>
        <strain evidence="3">DSM 23966</strain>
    </source>
</reference>
<name>A0A1T4YM08_9BACL</name>
<gene>
    <name evidence="2" type="ORF">SAMN04244570_3061</name>
</gene>
<dbReference type="GO" id="GO:0016787">
    <property type="term" value="F:hydrolase activity"/>
    <property type="evidence" value="ECO:0007669"/>
    <property type="project" value="UniProtKB-KW"/>
</dbReference>
<dbReference type="InterPro" id="IPR052739">
    <property type="entry name" value="FAAH2"/>
</dbReference>
<dbReference type="PANTHER" id="PTHR43372">
    <property type="entry name" value="FATTY-ACID AMIDE HYDROLASE"/>
    <property type="match status" value="1"/>
</dbReference>
<dbReference type="EMBL" id="FUYJ01000006">
    <property type="protein sequence ID" value="SKB02723.1"/>
    <property type="molecule type" value="Genomic_DNA"/>
</dbReference>
<dbReference type="PROSITE" id="PS00571">
    <property type="entry name" value="AMIDASES"/>
    <property type="match status" value="1"/>
</dbReference>
<dbReference type="RefSeq" id="WP_245799523.1">
    <property type="nucleotide sequence ID" value="NZ_FUYJ01000006.1"/>
</dbReference>
<feature type="domain" description="Amidase" evidence="1">
    <location>
        <begin position="31"/>
        <end position="456"/>
    </location>
</feature>
<protein>
    <submittedName>
        <fullName evidence="2">Fatty acid amide hydrolase 2</fullName>
    </submittedName>
</protein>
<proteinExistence type="predicted"/>
<dbReference type="Gene3D" id="3.90.1300.10">
    <property type="entry name" value="Amidase signature (AS) domain"/>
    <property type="match status" value="1"/>
</dbReference>
<keyword evidence="2" id="KW-0378">Hydrolase</keyword>
<evidence type="ECO:0000313" key="3">
    <source>
        <dbReference type="Proteomes" id="UP000190042"/>
    </source>
</evidence>
<accession>A0A1T4YM08</accession>
<evidence type="ECO:0000313" key="2">
    <source>
        <dbReference type="EMBL" id="SKB02723.1"/>
    </source>
</evidence>
<dbReference type="InterPro" id="IPR023631">
    <property type="entry name" value="Amidase_dom"/>
</dbReference>
<dbReference type="Proteomes" id="UP000190042">
    <property type="component" value="Unassembled WGS sequence"/>
</dbReference>
<dbReference type="Pfam" id="PF01425">
    <property type="entry name" value="Amidase"/>
    <property type="match status" value="1"/>
</dbReference>
<dbReference type="SUPFAM" id="SSF75304">
    <property type="entry name" value="Amidase signature (AS) enzymes"/>
    <property type="match status" value="1"/>
</dbReference>
<dbReference type="AlphaFoldDB" id="A0A1T4YM08"/>